<dbReference type="EMBL" id="FNCP01000041">
    <property type="protein sequence ID" value="SDI46841.1"/>
    <property type="molecule type" value="Genomic_DNA"/>
</dbReference>
<dbReference type="InterPro" id="IPR027417">
    <property type="entry name" value="P-loop_NTPase"/>
</dbReference>
<evidence type="ECO:0000313" key="2">
    <source>
        <dbReference type="Proteomes" id="UP000198656"/>
    </source>
</evidence>
<dbReference type="OrthoDB" id="2659454at2"/>
<sequence>MVQSSYFKEMLSGQDKFRAFMLRQESVGTTTLMGPTSSAKSTITTELLPPTSNKLLSKNVGETAQTTLIPTLLMLNSSFYETEALIQCIPRSKSAYSDLSDSLKTVLIDSLYEARDELDSFSINEGTIKRILDPVNRAFHVYQFAKEENLTQKLIELLNDASQTIIETPEPLSKAADSLYKQLRLKDQSIKKKDAYEQLVDERLSNNKDCIDRLLSWYENLMDTILADLQPLWTYGEEYALLENISENSLAVQLMEKLYGQSSACSLVFEEVRYATSPSEDFKKAYLTRNTAFPGRTVKLNILDTVGLTQSSQDREIVSDNMDKTLNRRSNALLFLCASDEQPSVYETCISLLLEKKKKLEKKPVTICRTKADIVIRNIMVNNWRKNTGKNAILKDSPEYKDYVIEAFGSFSDEYINNPSLGEEQIGKEVGGRKIEYLSLAPDISSDMNKHLGDKLSSTRIFEILLNISDQVDSIYADGSSRPWLQSKDLTHYPLNVICTAHPLAKTIALALTAKNSQNGNQYRQYIKSSESPVYHGRSVNCFRNKLSYGEGHATQAFVYASFRLFITNMVSRWLKDVIPVNDLINNFSISFDYLDDSDQTDEVKAKFPSRFEDLLRDNWWNIIERMAKKLSYDCLNKEFEEAYLYRSWSDGFRESLKVIDGKFSSIEYWQANIIDLMRSEANDLLQKMYIFD</sequence>
<proteinExistence type="predicted"/>
<accession>A0A1G8KTV5</accession>
<reference evidence="2" key="1">
    <citation type="submission" date="2016-10" db="EMBL/GenBank/DDBJ databases">
        <authorList>
            <person name="Varghese N."/>
            <person name="Submissions S."/>
        </authorList>
    </citation>
    <scope>NUCLEOTIDE SEQUENCE [LARGE SCALE GENOMIC DNA]</scope>
    <source>
        <strain evidence="2">DSM 8344</strain>
    </source>
</reference>
<dbReference type="SUPFAM" id="SSF52540">
    <property type="entry name" value="P-loop containing nucleoside triphosphate hydrolases"/>
    <property type="match status" value="1"/>
</dbReference>
<organism evidence="1 2">
    <name type="scientific">Desulfosporosinus hippei DSM 8344</name>
    <dbReference type="NCBI Taxonomy" id="1121419"/>
    <lineage>
        <taxon>Bacteria</taxon>
        <taxon>Bacillati</taxon>
        <taxon>Bacillota</taxon>
        <taxon>Clostridia</taxon>
        <taxon>Eubacteriales</taxon>
        <taxon>Desulfitobacteriaceae</taxon>
        <taxon>Desulfosporosinus</taxon>
    </lineage>
</organism>
<dbReference type="AlphaFoldDB" id="A0A1G8KTV5"/>
<keyword evidence="2" id="KW-1185">Reference proteome</keyword>
<dbReference type="Proteomes" id="UP000198656">
    <property type="component" value="Unassembled WGS sequence"/>
</dbReference>
<protein>
    <recommendedName>
        <fullName evidence="3">Dynamin family protein</fullName>
    </recommendedName>
</protein>
<gene>
    <name evidence="1" type="ORF">SAMN05443529_1419</name>
</gene>
<evidence type="ECO:0008006" key="3">
    <source>
        <dbReference type="Google" id="ProtNLM"/>
    </source>
</evidence>
<dbReference type="Gene3D" id="3.40.50.300">
    <property type="entry name" value="P-loop containing nucleotide triphosphate hydrolases"/>
    <property type="match status" value="1"/>
</dbReference>
<dbReference type="RefSeq" id="WP_092335686.1">
    <property type="nucleotide sequence ID" value="NZ_FNCP01000041.1"/>
</dbReference>
<name>A0A1G8KTV5_9FIRM</name>
<evidence type="ECO:0000313" key="1">
    <source>
        <dbReference type="EMBL" id="SDI46841.1"/>
    </source>
</evidence>